<dbReference type="Proteomes" id="UP001309876">
    <property type="component" value="Unassembled WGS sequence"/>
</dbReference>
<sequence>MAAGDEEETTPQQNTSEGQNNNSGALPDTAGLLGSKPPLQLDKKAAEDVAGSLKIHIKIALEIDIQITARIKGKLAYIPVVLSH</sequence>
<keyword evidence="3" id="KW-1185">Reference proteome</keyword>
<proteinExistence type="predicted"/>
<evidence type="ECO:0000256" key="1">
    <source>
        <dbReference type="SAM" id="MobiDB-lite"/>
    </source>
</evidence>
<reference evidence="2 3" key="1">
    <citation type="submission" date="2023-08" db="EMBL/GenBank/DDBJ databases">
        <title>Black Yeasts Isolated from many extreme environments.</title>
        <authorList>
            <person name="Coleine C."/>
            <person name="Stajich J.E."/>
            <person name="Selbmann L."/>
        </authorList>
    </citation>
    <scope>NUCLEOTIDE SEQUENCE [LARGE SCALE GENOMIC DNA]</scope>
    <source>
        <strain evidence="2 3">CCFEE 5910</strain>
    </source>
</reference>
<gene>
    <name evidence="2" type="ORF">LTR05_004668</name>
</gene>
<name>A0AAN7SZJ8_9EURO</name>
<comment type="caution">
    <text evidence="2">The sequence shown here is derived from an EMBL/GenBank/DDBJ whole genome shotgun (WGS) entry which is preliminary data.</text>
</comment>
<organism evidence="2 3">
    <name type="scientific">Lithohypha guttulata</name>
    <dbReference type="NCBI Taxonomy" id="1690604"/>
    <lineage>
        <taxon>Eukaryota</taxon>
        <taxon>Fungi</taxon>
        <taxon>Dikarya</taxon>
        <taxon>Ascomycota</taxon>
        <taxon>Pezizomycotina</taxon>
        <taxon>Eurotiomycetes</taxon>
        <taxon>Chaetothyriomycetidae</taxon>
        <taxon>Chaetothyriales</taxon>
        <taxon>Trichomeriaceae</taxon>
        <taxon>Lithohypha</taxon>
    </lineage>
</organism>
<dbReference type="EMBL" id="JAVRRJ010000004">
    <property type="protein sequence ID" value="KAK5085384.1"/>
    <property type="molecule type" value="Genomic_DNA"/>
</dbReference>
<evidence type="ECO:0000313" key="3">
    <source>
        <dbReference type="Proteomes" id="UP001309876"/>
    </source>
</evidence>
<accession>A0AAN7SZJ8</accession>
<feature type="region of interest" description="Disordered" evidence="1">
    <location>
        <begin position="1"/>
        <end position="38"/>
    </location>
</feature>
<dbReference type="AlphaFoldDB" id="A0AAN7SZJ8"/>
<evidence type="ECO:0000313" key="2">
    <source>
        <dbReference type="EMBL" id="KAK5085384.1"/>
    </source>
</evidence>
<feature type="compositionally biased region" description="Polar residues" evidence="1">
    <location>
        <begin position="10"/>
        <end position="24"/>
    </location>
</feature>
<protein>
    <submittedName>
        <fullName evidence="2">Uncharacterized protein</fullName>
    </submittedName>
</protein>